<dbReference type="Gene3D" id="3.30.1330.40">
    <property type="entry name" value="RutC-like"/>
    <property type="match status" value="1"/>
</dbReference>
<sequence length="132" mass="14255">MATIIKEELRAGPFHELFAQGVCVGDTIHLSGAVSLDQAGGVVGVGDLGAQVRQCYANIGTVLHRFDVTFHNLVDETWFVTDMARVMGELGSVTAARADFLGERPQITQTMVEVAGLVMPELLVEIKCIARR</sequence>
<organism evidence="2 3">
    <name type="scientific">Euzebya pacifica</name>
    <dbReference type="NCBI Taxonomy" id="1608957"/>
    <lineage>
        <taxon>Bacteria</taxon>
        <taxon>Bacillati</taxon>
        <taxon>Actinomycetota</taxon>
        <taxon>Nitriliruptoria</taxon>
        <taxon>Euzebyales</taxon>
    </lineage>
</organism>
<proteinExistence type="inferred from homology"/>
<evidence type="ECO:0000256" key="1">
    <source>
        <dbReference type="ARBA" id="ARBA00010552"/>
    </source>
</evidence>
<dbReference type="PANTHER" id="PTHR11803">
    <property type="entry name" value="2-IMINOBUTANOATE/2-IMINOPROPANOATE DEAMINASE RIDA"/>
    <property type="match status" value="1"/>
</dbReference>
<dbReference type="EMBL" id="CP031165">
    <property type="protein sequence ID" value="AXV08970.1"/>
    <property type="molecule type" value="Genomic_DNA"/>
</dbReference>
<dbReference type="GO" id="GO:0019239">
    <property type="term" value="F:deaminase activity"/>
    <property type="evidence" value="ECO:0007669"/>
    <property type="project" value="TreeGrafter"/>
</dbReference>
<dbReference type="SUPFAM" id="SSF55298">
    <property type="entry name" value="YjgF-like"/>
    <property type="match status" value="1"/>
</dbReference>
<dbReference type="InterPro" id="IPR006175">
    <property type="entry name" value="YjgF/YER057c/UK114"/>
</dbReference>
<dbReference type="GO" id="GO:0005829">
    <property type="term" value="C:cytosol"/>
    <property type="evidence" value="ECO:0007669"/>
    <property type="project" value="TreeGrafter"/>
</dbReference>
<protein>
    <submittedName>
        <fullName evidence="2">Translation initiation inhibitor</fullName>
    </submittedName>
</protein>
<accession>A0A346Y3C3</accession>
<keyword evidence="3" id="KW-1185">Reference proteome</keyword>
<dbReference type="PANTHER" id="PTHR11803:SF58">
    <property type="entry name" value="PROTEIN HMF1-RELATED"/>
    <property type="match status" value="1"/>
</dbReference>
<evidence type="ECO:0000313" key="3">
    <source>
        <dbReference type="Proteomes" id="UP000264006"/>
    </source>
</evidence>
<evidence type="ECO:0000313" key="2">
    <source>
        <dbReference type="EMBL" id="AXV08970.1"/>
    </source>
</evidence>
<dbReference type="InterPro" id="IPR035959">
    <property type="entry name" value="RutC-like_sf"/>
</dbReference>
<dbReference type="KEGG" id="euz:DVS28_a4304"/>
<dbReference type="Proteomes" id="UP000264006">
    <property type="component" value="Chromosome"/>
</dbReference>
<dbReference type="AlphaFoldDB" id="A0A346Y3C3"/>
<dbReference type="RefSeq" id="WP_164710859.1">
    <property type="nucleotide sequence ID" value="NZ_CP031165.1"/>
</dbReference>
<comment type="similarity">
    <text evidence="1">Belongs to the RutC family.</text>
</comment>
<name>A0A346Y3C3_9ACTN</name>
<dbReference type="Pfam" id="PF01042">
    <property type="entry name" value="Ribonuc_L-PSP"/>
    <property type="match status" value="1"/>
</dbReference>
<reference evidence="2 3" key="1">
    <citation type="submission" date="2018-09" db="EMBL/GenBank/DDBJ databases">
        <title>Complete genome sequence of Euzebya sp. DY32-46 isolated from seawater of Pacific Ocean.</title>
        <authorList>
            <person name="Xu L."/>
            <person name="Wu Y.-H."/>
            <person name="Xu X.-W."/>
        </authorList>
    </citation>
    <scope>NUCLEOTIDE SEQUENCE [LARGE SCALE GENOMIC DNA]</scope>
    <source>
        <strain evidence="2 3">DY32-46</strain>
    </source>
</reference>
<gene>
    <name evidence="2" type="ORF">DVS28_a4304</name>
</gene>